<dbReference type="Proteomes" id="UP000050794">
    <property type="component" value="Unassembled WGS sequence"/>
</dbReference>
<evidence type="ECO:0000313" key="2">
    <source>
        <dbReference type="Proteomes" id="UP000050794"/>
    </source>
</evidence>
<protein>
    <submittedName>
        <fullName evidence="3">Shugoshin_C domain-containing protein</fullName>
    </submittedName>
</protein>
<keyword evidence="2" id="KW-1185">Reference proteome</keyword>
<feature type="compositionally biased region" description="Polar residues" evidence="1">
    <location>
        <begin position="112"/>
        <end position="129"/>
    </location>
</feature>
<dbReference type="AlphaFoldDB" id="A0A183VGZ8"/>
<organism evidence="2 3">
    <name type="scientific">Toxocara canis</name>
    <name type="common">Canine roundworm</name>
    <dbReference type="NCBI Taxonomy" id="6265"/>
    <lineage>
        <taxon>Eukaryota</taxon>
        <taxon>Metazoa</taxon>
        <taxon>Ecdysozoa</taxon>
        <taxon>Nematoda</taxon>
        <taxon>Chromadorea</taxon>
        <taxon>Rhabditida</taxon>
        <taxon>Spirurina</taxon>
        <taxon>Ascaridomorpha</taxon>
        <taxon>Ascaridoidea</taxon>
        <taxon>Toxocaridae</taxon>
        <taxon>Toxocara</taxon>
    </lineage>
</organism>
<feature type="compositionally biased region" description="Basic and acidic residues" evidence="1">
    <location>
        <begin position="71"/>
        <end position="83"/>
    </location>
</feature>
<sequence length="171" mass="19347">LNDAPKRRNFVRKSVSCDRHTFCLSCSTNHCGSVAVVRIGESADTDEEKSDDEVENVESAEEEDQIWKLSRQKDKDARGKESQRCTPSEMSLKEENTQSVKVVAQDLHKDNNPINNSNRVKKTSPSTAPSKMVKDEMMLDETEKLARIRAKYPARKMKKAPIIVEAKPLDL</sequence>
<proteinExistence type="predicted"/>
<accession>A0A183VGZ8</accession>
<reference evidence="3" key="1">
    <citation type="submission" date="2016-06" db="UniProtKB">
        <authorList>
            <consortium name="WormBaseParasite"/>
        </authorList>
    </citation>
    <scope>IDENTIFICATION</scope>
</reference>
<feature type="region of interest" description="Disordered" evidence="1">
    <location>
        <begin position="41"/>
        <end position="129"/>
    </location>
</feature>
<feature type="compositionally biased region" description="Acidic residues" evidence="1">
    <location>
        <begin position="43"/>
        <end position="64"/>
    </location>
</feature>
<name>A0A183VGZ8_TOXCA</name>
<dbReference type="WBParaSite" id="TCNE_0002002201-mRNA-1">
    <property type="protein sequence ID" value="TCNE_0002002201-mRNA-1"/>
    <property type="gene ID" value="TCNE_0002002201"/>
</dbReference>
<evidence type="ECO:0000256" key="1">
    <source>
        <dbReference type="SAM" id="MobiDB-lite"/>
    </source>
</evidence>
<evidence type="ECO:0000313" key="3">
    <source>
        <dbReference type="WBParaSite" id="TCNE_0002002201-mRNA-1"/>
    </source>
</evidence>